<accession>A0A9Q7K4V4</accession>
<evidence type="ECO:0000256" key="1">
    <source>
        <dbReference type="SAM" id="Phobius"/>
    </source>
</evidence>
<reference evidence="2 3" key="1">
    <citation type="submission" date="2018-12" db="EMBL/GenBank/DDBJ databases">
        <title>The Batch Genome Submission of Enterobacter spp. strains.</title>
        <authorList>
            <person name="Wei L."/>
            <person name="Wu W."/>
            <person name="Lin J."/>
            <person name="Zhang X."/>
            <person name="Feng Y."/>
            <person name="Zong Z."/>
        </authorList>
    </citation>
    <scope>NUCLEOTIDE SEQUENCE [LARGE SCALE GENOMIC DNA]</scope>
    <source>
        <strain evidence="2 3">SCEM020047</strain>
    </source>
</reference>
<evidence type="ECO:0000313" key="3">
    <source>
        <dbReference type="Proteomes" id="UP000282263"/>
    </source>
</evidence>
<evidence type="ECO:0000313" key="2">
    <source>
        <dbReference type="EMBL" id="RTQ25432.1"/>
    </source>
</evidence>
<name>A0A9Q7K4V4_9ENTR</name>
<dbReference type="EMBL" id="RXPP01000006">
    <property type="protein sequence ID" value="RTQ25432.1"/>
    <property type="molecule type" value="Genomic_DNA"/>
</dbReference>
<keyword evidence="1" id="KW-1133">Transmembrane helix</keyword>
<protein>
    <submittedName>
        <fullName evidence="2">Uncharacterized protein</fullName>
    </submittedName>
</protein>
<gene>
    <name evidence="2" type="ORF">EKN29_07690</name>
</gene>
<keyword evidence="1" id="KW-0812">Transmembrane</keyword>
<organism evidence="2 3">
    <name type="scientific">Enterobacter mori</name>
    <dbReference type="NCBI Taxonomy" id="539813"/>
    <lineage>
        <taxon>Bacteria</taxon>
        <taxon>Pseudomonadati</taxon>
        <taxon>Pseudomonadota</taxon>
        <taxon>Gammaproteobacteria</taxon>
        <taxon>Enterobacterales</taxon>
        <taxon>Enterobacteriaceae</taxon>
        <taxon>Enterobacter</taxon>
    </lineage>
</organism>
<keyword evidence="1" id="KW-0472">Membrane</keyword>
<dbReference type="AlphaFoldDB" id="A0A9Q7K4V4"/>
<proteinExistence type="predicted"/>
<sequence length="91" mass="10401">MKKPSNKIAFRFYGTAVYFLINVILVIGIVIICFIFFGKDGRDVSQQKGIINLKFQGRDHSKTLAGRIIQRVIIPLCIEIELIIVKTSRYV</sequence>
<comment type="caution">
    <text evidence="2">The sequence shown here is derived from an EMBL/GenBank/DDBJ whole genome shotgun (WGS) entry which is preliminary data.</text>
</comment>
<feature type="transmembrane region" description="Helical" evidence="1">
    <location>
        <begin position="12"/>
        <end position="37"/>
    </location>
</feature>
<dbReference type="Proteomes" id="UP000282263">
    <property type="component" value="Unassembled WGS sequence"/>
</dbReference>